<sequence>MSMVLTTIFTSSSRLPSYILTRNKFERTSYFDLRIQVCIPFEFLVNSNIWHVKVALVVYDMVKMPESDKVMWQFRFRQTISSAP</sequence>
<dbReference type="Proteomes" id="UP001358586">
    <property type="component" value="Chromosome 7"/>
</dbReference>
<name>A0ABR0PCY3_GOSAR</name>
<organism evidence="1 2">
    <name type="scientific">Gossypium arboreum</name>
    <name type="common">Tree cotton</name>
    <name type="synonym">Gossypium nanking</name>
    <dbReference type="NCBI Taxonomy" id="29729"/>
    <lineage>
        <taxon>Eukaryota</taxon>
        <taxon>Viridiplantae</taxon>
        <taxon>Streptophyta</taxon>
        <taxon>Embryophyta</taxon>
        <taxon>Tracheophyta</taxon>
        <taxon>Spermatophyta</taxon>
        <taxon>Magnoliopsida</taxon>
        <taxon>eudicotyledons</taxon>
        <taxon>Gunneridae</taxon>
        <taxon>Pentapetalae</taxon>
        <taxon>rosids</taxon>
        <taxon>malvids</taxon>
        <taxon>Malvales</taxon>
        <taxon>Malvaceae</taxon>
        <taxon>Malvoideae</taxon>
        <taxon>Gossypium</taxon>
    </lineage>
</organism>
<accession>A0ABR0PCY3</accession>
<protein>
    <submittedName>
        <fullName evidence="1">Uncharacterized protein</fullName>
    </submittedName>
</protein>
<keyword evidence="2" id="KW-1185">Reference proteome</keyword>
<reference evidence="1 2" key="1">
    <citation type="submission" date="2023-03" db="EMBL/GenBank/DDBJ databases">
        <title>WGS of Gossypium arboreum.</title>
        <authorList>
            <person name="Yu D."/>
        </authorList>
    </citation>
    <scope>NUCLEOTIDE SEQUENCE [LARGE SCALE GENOMIC DNA]</scope>
    <source>
        <tissue evidence="1">Leaf</tissue>
    </source>
</reference>
<proteinExistence type="predicted"/>
<evidence type="ECO:0000313" key="1">
    <source>
        <dbReference type="EMBL" id="KAK5819091.1"/>
    </source>
</evidence>
<evidence type="ECO:0000313" key="2">
    <source>
        <dbReference type="Proteomes" id="UP001358586"/>
    </source>
</evidence>
<gene>
    <name evidence="1" type="ORF">PVK06_024050</name>
</gene>
<dbReference type="EMBL" id="JARKNE010000007">
    <property type="protein sequence ID" value="KAK5819091.1"/>
    <property type="molecule type" value="Genomic_DNA"/>
</dbReference>
<comment type="caution">
    <text evidence="1">The sequence shown here is derived from an EMBL/GenBank/DDBJ whole genome shotgun (WGS) entry which is preliminary data.</text>
</comment>